<evidence type="ECO:0000256" key="6">
    <source>
        <dbReference type="ARBA" id="ARBA00022840"/>
    </source>
</evidence>
<evidence type="ECO:0000259" key="12">
    <source>
        <dbReference type="PROSITE" id="PS50929"/>
    </source>
</evidence>
<evidence type="ECO:0000313" key="13">
    <source>
        <dbReference type="EMBL" id="AEB11100.1"/>
    </source>
</evidence>
<dbReference type="EMBL" id="CP002630">
    <property type="protein sequence ID" value="AEB11100.1"/>
    <property type="molecule type" value="Genomic_DNA"/>
</dbReference>
<keyword evidence="7 9" id="KW-1133">Transmembrane helix</keyword>
<keyword evidence="6" id="KW-0067">ATP-binding</keyword>
<evidence type="ECO:0000256" key="4">
    <source>
        <dbReference type="ARBA" id="ARBA00022692"/>
    </source>
</evidence>
<evidence type="ECO:0000256" key="8">
    <source>
        <dbReference type="ARBA" id="ARBA00023136"/>
    </source>
</evidence>
<evidence type="ECO:0000256" key="3">
    <source>
        <dbReference type="ARBA" id="ARBA00022475"/>
    </source>
</evidence>
<dbReference type="KEGG" id="mhd:Marky_0346"/>
<accession>F2NPZ9</accession>
<dbReference type="PROSITE" id="PS50929">
    <property type="entry name" value="ABC_TM1F"/>
    <property type="match status" value="1"/>
</dbReference>
<dbReference type="Gene3D" id="3.40.50.300">
    <property type="entry name" value="P-loop containing nucleotide triphosphate hydrolases"/>
    <property type="match status" value="1"/>
</dbReference>
<gene>
    <name evidence="13" type="ordered locus">Marky_0346</name>
</gene>
<dbReference type="OrthoDB" id="24390at2"/>
<dbReference type="RefSeq" id="WP_013703155.1">
    <property type="nucleotide sequence ID" value="NC_015387.1"/>
</dbReference>
<evidence type="ECO:0000256" key="1">
    <source>
        <dbReference type="ARBA" id="ARBA00004651"/>
    </source>
</evidence>
<dbReference type="InterPro" id="IPR003593">
    <property type="entry name" value="AAA+_ATPase"/>
</dbReference>
<feature type="domain" description="ABC transporter" evidence="11">
    <location>
        <begin position="329"/>
        <end position="560"/>
    </location>
</feature>
<dbReference type="PROSITE" id="PS00211">
    <property type="entry name" value="ABC_TRANSPORTER_1"/>
    <property type="match status" value="1"/>
</dbReference>
<keyword evidence="14" id="KW-1185">Reference proteome</keyword>
<keyword evidence="5" id="KW-0547">Nucleotide-binding</keyword>
<feature type="domain" description="ABC transmembrane type-1" evidence="12">
    <location>
        <begin position="16"/>
        <end position="297"/>
    </location>
</feature>
<name>F2NPZ9_MARHT</name>
<dbReference type="AlphaFoldDB" id="F2NPZ9"/>
<dbReference type="Proteomes" id="UP000007030">
    <property type="component" value="Chromosome"/>
</dbReference>
<evidence type="ECO:0000313" key="14">
    <source>
        <dbReference type="Proteomes" id="UP000007030"/>
    </source>
</evidence>
<dbReference type="HOGENOM" id="CLU_000604_84_3_0"/>
<keyword evidence="8 9" id="KW-0472">Membrane</keyword>
<keyword evidence="2" id="KW-0813">Transport</keyword>
<evidence type="ECO:0000256" key="5">
    <source>
        <dbReference type="ARBA" id="ARBA00022741"/>
    </source>
</evidence>
<dbReference type="eggNOG" id="COG1132">
    <property type="taxonomic scope" value="Bacteria"/>
</dbReference>
<dbReference type="Pfam" id="PF00005">
    <property type="entry name" value="ABC_tran"/>
    <property type="match status" value="1"/>
</dbReference>
<dbReference type="InterPro" id="IPR017871">
    <property type="entry name" value="ABC_transporter-like_CS"/>
</dbReference>
<evidence type="ECO:0000256" key="10">
    <source>
        <dbReference type="SAM" id="SignalP"/>
    </source>
</evidence>
<dbReference type="InterPro" id="IPR011527">
    <property type="entry name" value="ABC1_TM_dom"/>
</dbReference>
<feature type="transmembrane region" description="Helical" evidence="9">
    <location>
        <begin position="125"/>
        <end position="148"/>
    </location>
</feature>
<dbReference type="InterPro" id="IPR003439">
    <property type="entry name" value="ABC_transporter-like_ATP-bd"/>
</dbReference>
<feature type="signal peptide" evidence="10">
    <location>
        <begin position="1"/>
        <end position="29"/>
    </location>
</feature>
<dbReference type="FunFam" id="3.40.50.300:FF:000299">
    <property type="entry name" value="ABC transporter ATP-binding protein/permease"/>
    <property type="match status" value="1"/>
</dbReference>
<dbReference type="SMART" id="SM00382">
    <property type="entry name" value="AAA"/>
    <property type="match status" value="1"/>
</dbReference>
<dbReference type="PANTHER" id="PTHR43394:SF1">
    <property type="entry name" value="ATP-BINDING CASSETTE SUB-FAMILY B MEMBER 10, MITOCHONDRIAL"/>
    <property type="match status" value="1"/>
</dbReference>
<dbReference type="SUPFAM" id="SSF90123">
    <property type="entry name" value="ABC transporter transmembrane region"/>
    <property type="match status" value="1"/>
</dbReference>
<dbReference type="GO" id="GO:0016887">
    <property type="term" value="F:ATP hydrolysis activity"/>
    <property type="evidence" value="ECO:0007669"/>
    <property type="project" value="InterPro"/>
</dbReference>
<feature type="transmembrane region" description="Helical" evidence="9">
    <location>
        <begin position="154"/>
        <end position="172"/>
    </location>
</feature>
<organism evidence="13 14">
    <name type="scientific">Marinithermus hydrothermalis (strain DSM 14884 / JCM 11576 / T1)</name>
    <dbReference type="NCBI Taxonomy" id="869210"/>
    <lineage>
        <taxon>Bacteria</taxon>
        <taxon>Thermotogati</taxon>
        <taxon>Deinococcota</taxon>
        <taxon>Deinococci</taxon>
        <taxon>Thermales</taxon>
        <taxon>Thermaceae</taxon>
        <taxon>Marinithermus</taxon>
    </lineage>
</organism>
<dbReference type="InterPro" id="IPR036640">
    <property type="entry name" value="ABC1_TM_sf"/>
</dbReference>
<evidence type="ECO:0000256" key="9">
    <source>
        <dbReference type="SAM" id="Phobius"/>
    </source>
</evidence>
<dbReference type="Gene3D" id="1.20.1560.10">
    <property type="entry name" value="ABC transporter type 1, transmembrane domain"/>
    <property type="match status" value="1"/>
</dbReference>
<comment type="subcellular location">
    <subcellularLocation>
        <location evidence="1">Cell membrane</location>
        <topology evidence="1">Multi-pass membrane protein</topology>
    </subcellularLocation>
</comment>
<evidence type="ECO:0000256" key="2">
    <source>
        <dbReference type="ARBA" id="ARBA00022448"/>
    </source>
</evidence>
<dbReference type="GO" id="GO:0005886">
    <property type="term" value="C:plasma membrane"/>
    <property type="evidence" value="ECO:0007669"/>
    <property type="project" value="UniProtKB-SubCell"/>
</dbReference>
<proteinExistence type="predicted"/>
<evidence type="ECO:0000256" key="7">
    <source>
        <dbReference type="ARBA" id="ARBA00022989"/>
    </source>
</evidence>
<dbReference type="SUPFAM" id="SSF52540">
    <property type="entry name" value="P-loop containing nucleoside triphosphate hydrolases"/>
    <property type="match status" value="1"/>
</dbReference>
<feature type="transmembrane region" description="Helical" evidence="9">
    <location>
        <begin position="232"/>
        <end position="256"/>
    </location>
</feature>
<protein>
    <submittedName>
        <fullName evidence="13">Xenobiotic-transporting ATPase</fullName>
        <ecNumber evidence="13">3.6.3.44</ecNumber>
    </submittedName>
</protein>
<sequence length="562" mass="60598">MRLIRLLRPYWRELLLALFLAALPAAAQAALPPLLVKPLLDEVLAEGRYDQLRALLGVAAGLLGLVALGGYAQEAFMGYLSVRVPRELRERIQARLLQADLARLPAAPAALAGRILADLRELESFIFFGLGALLVQGALLLALLVALLVLYPKLTLALVALLPPLWLLFGWVGRRVAAASGRTQAAAERVAGRLAEGFSRLELIRAQNLADFARERFRQESRAYYRLGLARALTAALHLPLSQLATAVVALALLWLGARAVEAGAMTTGDLTAYLTYLGLAVSPMQTLSRAGMLFAQAEGAAARLVDLLHLPETPPSGGYRPERLEGRIEFREVRFAYPEGRAALEGVTFTLEPGTLNALVGPSGAGKSTVLRLILGLYRPAAGEVRLDGRPLWAYDLELVRRVVAWVPQEPAFFGGTVRENLEALAPGVSAAAMREALETVQLWEELSAGLETPVHEETGGLSVGQKQRLAIAAALLRDARVLLLDEVTSALDPISEARVLTALEAARAGRTVLVVAHRLHTVRQADRILVMQAGRVVETGTHAELVARGGLYTRLTEQLA</sequence>
<dbReference type="Pfam" id="PF00664">
    <property type="entry name" value="ABC_membrane"/>
    <property type="match status" value="1"/>
</dbReference>
<dbReference type="InterPro" id="IPR027417">
    <property type="entry name" value="P-loop_NTPase"/>
</dbReference>
<reference evidence="13 14" key="1">
    <citation type="journal article" date="2012" name="Stand. Genomic Sci.">
        <title>Complete genome sequence of the aerobic, heterotroph Marinithermus hydrothermalis type strain (T1(T)) from a deep-sea hydrothermal vent chimney.</title>
        <authorList>
            <person name="Copeland A."/>
            <person name="Gu W."/>
            <person name="Yasawong M."/>
            <person name="Lapidus A."/>
            <person name="Lucas S."/>
            <person name="Deshpande S."/>
            <person name="Pagani I."/>
            <person name="Tapia R."/>
            <person name="Cheng J.F."/>
            <person name="Goodwin L.A."/>
            <person name="Pitluck S."/>
            <person name="Liolios K."/>
            <person name="Ivanova N."/>
            <person name="Mavromatis K."/>
            <person name="Mikhailova N."/>
            <person name="Pati A."/>
            <person name="Chen A."/>
            <person name="Palaniappan K."/>
            <person name="Land M."/>
            <person name="Pan C."/>
            <person name="Brambilla E.M."/>
            <person name="Rohde M."/>
            <person name="Tindall B.J."/>
            <person name="Sikorski J."/>
            <person name="Goker M."/>
            <person name="Detter J.C."/>
            <person name="Bristow J."/>
            <person name="Eisen J.A."/>
            <person name="Markowitz V."/>
            <person name="Hugenholtz P."/>
            <person name="Kyrpides N.C."/>
            <person name="Klenk H.P."/>
            <person name="Woyke T."/>
        </authorList>
    </citation>
    <scope>NUCLEOTIDE SEQUENCE [LARGE SCALE GENOMIC DNA]</scope>
    <source>
        <strain evidence="14">DSM 14884 / JCM 11576 / T1</strain>
    </source>
</reference>
<keyword evidence="3" id="KW-1003">Cell membrane</keyword>
<dbReference type="GO" id="GO:0015421">
    <property type="term" value="F:ABC-type oligopeptide transporter activity"/>
    <property type="evidence" value="ECO:0007669"/>
    <property type="project" value="TreeGrafter"/>
</dbReference>
<keyword evidence="10" id="KW-0732">Signal</keyword>
<keyword evidence="4 9" id="KW-0812">Transmembrane</keyword>
<dbReference type="STRING" id="869210.Marky_0346"/>
<dbReference type="PANTHER" id="PTHR43394">
    <property type="entry name" value="ATP-DEPENDENT PERMEASE MDL1, MITOCHONDRIAL"/>
    <property type="match status" value="1"/>
</dbReference>
<dbReference type="PROSITE" id="PS50893">
    <property type="entry name" value="ABC_TRANSPORTER_2"/>
    <property type="match status" value="1"/>
</dbReference>
<dbReference type="GO" id="GO:0005524">
    <property type="term" value="F:ATP binding"/>
    <property type="evidence" value="ECO:0007669"/>
    <property type="project" value="UniProtKB-KW"/>
</dbReference>
<dbReference type="InterPro" id="IPR039421">
    <property type="entry name" value="Type_1_exporter"/>
</dbReference>
<dbReference type="EC" id="3.6.3.44" evidence="13"/>
<feature type="chain" id="PRO_5003283999" evidence="10">
    <location>
        <begin position="30"/>
        <end position="562"/>
    </location>
</feature>
<evidence type="ECO:0000259" key="11">
    <source>
        <dbReference type="PROSITE" id="PS50893"/>
    </source>
</evidence>
<feature type="transmembrane region" description="Helical" evidence="9">
    <location>
        <begin position="53"/>
        <end position="72"/>
    </location>
</feature>
<keyword evidence="13" id="KW-0378">Hydrolase</keyword>